<dbReference type="STRING" id="641665.GCA_002104455_00036"/>
<evidence type="ECO:0000313" key="3">
    <source>
        <dbReference type="Proteomes" id="UP000199297"/>
    </source>
</evidence>
<sequence>MKKLKNRIKSIAIITLISILNVQTAHGMGLKSFVALPIDKHGYVIRFSYEHLTGGDKDNFITSVAYGLSNDQALLIALPYKVKPREEERVGDLSALYRRTVIQNDFFLGTSRLALLAGAVVPSDNDRDPAVQGGFVYTFFKGRYEFDIDALYQAGINNRPDSGRYDIS</sequence>
<dbReference type="OrthoDB" id="6397456at2"/>
<dbReference type="EMBL" id="FOBI01000001">
    <property type="protein sequence ID" value="SEK56225.1"/>
    <property type="molecule type" value="Genomic_DNA"/>
</dbReference>
<feature type="signal peptide" evidence="1">
    <location>
        <begin position="1"/>
        <end position="27"/>
    </location>
</feature>
<dbReference type="Proteomes" id="UP000199297">
    <property type="component" value="Unassembled WGS sequence"/>
</dbReference>
<evidence type="ECO:0000256" key="1">
    <source>
        <dbReference type="SAM" id="SignalP"/>
    </source>
</evidence>
<keyword evidence="1" id="KW-0732">Signal</keyword>
<feature type="chain" id="PRO_5011685724" evidence="1">
    <location>
        <begin position="28"/>
        <end position="168"/>
    </location>
</feature>
<evidence type="ECO:0000313" key="2">
    <source>
        <dbReference type="EMBL" id="SEK56225.1"/>
    </source>
</evidence>
<organism evidence="2 3">
    <name type="scientific">Colwellia chukchiensis</name>
    <dbReference type="NCBI Taxonomy" id="641665"/>
    <lineage>
        <taxon>Bacteria</taxon>
        <taxon>Pseudomonadati</taxon>
        <taxon>Pseudomonadota</taxon>
        <taxon>Gammaproteobacteria</taxon>
        <taxon>Alteromonadales</taxon>
        <taxon>Colwelliaceae</taxon>
        <taxon>Colwellia</taxon>
    </lineage>
</organism>
<proteinExistence type="predicted"/>
<protein>
    <submittedName>
        <fullName evidence="2">Uncharacterized protein</fullName>
    </submittedName>
</protein>
<reference evidence="3" key="1">
    <citation type="submission" date="2016-10" db="EMBL/GenBank/DDBJ databases">
        <authorList>
            <person name="Varghese N."/>
            <person name="Submissions S."/>
        </authorList>
    </citation>
    <scope>NUCLEOTIDE SEQUENCE [LARGE SCALE GENOMIC DNA]</scope>
    <source>
        <strain evidence="3">CGMCC 1.9127</strain>
    </source>
</reference>
<dbReference type="AlphaFoldDB" id="A0A1H7I6N2"/>
<keyword evidence="3" id="KW-1185">Reference proteome</keyword>
<accession>A0A1H7I6N2</accession>
<gene>
    <name evidence="2" type="ORF">SAMN05216262_101670</name>
</gene>
<name>A0A1H7I6N2_9GAMM</name>
<dbReference type="RefSeq" id="WP_085282054.1">
    <property type="nucleotide sequence ID" value="NZ_FOBI01000001.1"/>
</dbReference>